<dbReference type="AlphaFoldDB" id="A0A7H4MT64"/>
<gene>
    <name evidence="2" type="primary">macB_5</name>
    <name evidence="2" type="ORF">NCTC11694_05843</name>
</gene>
<reference evidence="2 3" key="1">
    <citation type="submission" date="2018-06" db="EMBL/GenBank/DDBJ databases">
        <authorList>
            <consortium name="Pathogen Informatics"/>
            <person name="Doyle S."/>
        </authorList>
    </citation>
    <scope>NUCLEOTIDE SEQUENCE [LARGE SCALE GENOMIC DNA]</scope>
    <source>
        <strain evidence="2 3">NCTC11694</strain>
    </source>
</reference>
<dbReference type="InterPro" id="IPR025857">
    <property type="entry name" value="MacB_PCD"/>
</dbReference>
<dbReference type="Proteomes" id="UP000255050">
    <property type="component" value="Unassembled WGS sequence"/>
</dbReference>
<dbReference type="GO" id="GO:0005524">
    <property type="term" value="F:ATP binding"/>
    <property type="evidence" value="ECO:0007669"/>
    <property type="project" value="UniProtKB-KW"/>
</dbReference>
<evidence type="ECO:0000259" key="1">
    <source>
        <dbReference type="Pfam" id="PF12704"/>
    </source>
</evidence>
<dbReference type="GO" id="GO:0016787">
    <property type="term" value="F:hydrolase activity"/>
    <property type="evidence" value="ECO:0007669"/>
    <property type="project" value="UniProtKB-KW"/>
</dbReference>
<sequence length="75" mass="7896">MAWRSLLGHRMRAFLSMLGIIIGISSVVSSMAVGEGARQSIMNEIGKLGNTTLEIRPRHRLGQQASGYGAGAVAG</sequence>
<dbReference type="GO" id="GO:0005886">
    <property type="term" value="C:plasma membrane"/>
    <property type="evidence" value="ECO:0007669"/>
    <property type="project" value="TreeGrafter"/>
</dbReference>
<dbReference type="GO" id="GO:0022857">
    <property type="term" value="F:transmembrane transporter activity"/>
    <property type="evidence" value="ECO:0007669"/>
    <property type="project" value="TreeGrafter"/>
</dbReference>
<dbReference type="PANTHER" id="PTHR30572">
    <property type="entry name" value="MEMBRANE COMPONENT OF TRANSPORTER-RELATED"/>
    <property type="match status" value="1"/>
</dbReference>
<accession>A0A7H4MT64</accession>
<dbReference type="Pfam" id="PF12704">
    <property type="entry name" value="MacB_PCD"/>
    <property type="match status" value="1"/>
</dbReference>
<proteinExistence type="predicted"/>
<name>A0A7H4MT64_9ENTR</name>
<protein>
    <submittedName>
        <fullName evidence="2">Macrolide export ATP-binding/permease MacB</fullName>
        <ecNumber evidence="2">3.6.3.-</ecNumber>
    </submittedName>
</protein>
<feature type="domain" description="MacB-like periplasmic core" evidence="1">
    <location>
        <begin position="14"/>
        <end position="62"/>
    </location>
</feature>
<organism evidence="2 3">
    <name type="scientific">Klebsiella michiganensis</name>
    <dbReference type="NCBI Taxonomy" id="1134687"/>
    <lineage>
        <taxon>Bacteria</taxon>
        <taxon>Pseudomonadati</taxon>
        <taxon>Pseudomonadota</taxon>
        <taxon>Gammaproteobacteria</taxon>
        <taxon>Enterobacterales</taxon>
        <taxon>Enterobacteriaceae</taxon>
        <taxon>Klebsiella/Raoultella group</taxon>
        <taxon>Klebsiella</taxon>
    </lineage>
</organism>
<keyword evidence="2" id="KW-0547">Nucleotide-binding</keyword>
<dbReference type="InterPro" id="IPR050250">
    <property type="entry name" value="Macrolide_Exporter_MacB"/>
</dbReference>
<dbReference type="EMBL" id="UGJR01000005">
    <property type="protein sequence ID" value="STS99400.1"/>
    <property type="molecule type" value="Genomic_DNA"/>
</dbReference>
<evidence type="ECO:0000313" key="2">
    <source>
        <dbReference type="EMBL" id="STS99400.1"/>
    </source>
</evidence>
<comment type="caution">
    <text evidence="2">The sequence shown here is derived from an EMBL/GenBank/DDBJ whole genome shotgun (WGS) entry which is preliminary data.</text>
</comment>
<dbReference type="PANTHER" id="PTHR30572:SF4">
    <property type="entry name" value="ABC TRANSPORTER PERMEASE YTRF"/>
    <property type="match status" value="1"/>
</dbReference>
<keyword evidence="2" id="KW-0067">ATP-binding</keyword>
<dbReference type="EC" id="3.6.3.-" evidence="2"/>
<evidence type="ECO:0000313" key="3">
    <source>
        <dbReference type="Proteomes" id="UP000255050"/>
    </source>
</evidence>
<keyword evidence="2" id="KW-0378">Hydrolase</keyword>